<dbReference type="CDD" id="cd00090">
    <property type="entry name" value="HTH_ARSR"/>
    <property type="match status" value="1"/>
</dbReference>
<dbReference type="RefSeq" id="WP_171079628.1">
    <property type="nucleotide sequence ID" value="NZ_BNBU01000003.1"/>
</dbReference>
<dbReference type="SUPFAM" id="SSF46785">
    <property type="entry name" value="Winged helix' DNA-binding domain"/>
    <property type="match status" value="1"/>
</dbReference>
<dbReference type="InterPro" id="IPR036390">
    <property type="entry name" value="WH_DNA-bd_sf"/>
</dbReference>
<keyword evidence="3" id="KW-0804">Transcription</keyword>
<feature type="domain" description="HTH arsR-type" evidence="4">
    <location>
        <begin position="251"/>
        <end position="323"/>
    </location>
</feature>
<dbReference type="SMART" id="SM00418">
    <property type="entry name" value="HTH_ARSR"/>
    <property type="match status" value="1"/>
</dbReference>
<dbReference type="InterPro" id="IPR036388">
    <property type="entry name" value="WH-like_DNA-bd_sf"/>
</dbReference>
<protein>
    <submittedName>
        <fullName evidence="5">Winged helix-turn-helix transcriptional regulator</fullName>
    </submittedName>
</protein>
<evidence type="ECO:0000313" key="5">
    <source>
        <dbReference type="EMBL" id="NVK77848.1"/>
    </source>
</evidence>
<name>A0A7Y7B2J6_STRMO</name>
<evidence type="ECO:0000256" key="2">
    <source>
        <dbReference type="ARBA" id="ARBA00023125"/>
    </source>
</evidence>
<dbReference type="GO" id="GO:0003677">
    <property type="term" value="F:DNA binding"/>
    <property type="evidence" value="ECO:0007669"/>
    <property type="project" value="UniProtKB-KW"/>
</dbReference>
<dbReference type="PRINTS" id="PR00778">
    <property type="entry name" value="HTHARSR"/>
</dbReference>
<evidence type="ECO:0000259" key="4">
    <source>
        <dbReference type="SMART" id="SM00418"/>
    </source>
</evidence>
<dbReference type="PANTHER" id="PTHR43132">
    <property type="entry name" value="ARSENICAL RESISTANCE OPERON REPRESSOR ARSR-RELATED"/>
    <property type="match status" value="1"/>
</dbReference>
<evidence type="ECO:0000313" key="6">
    <source>
        <dbReference type="Proteomes" id="UP000587462"/>
    </source>
</evidence>
<dbReference type="Pfam" id="PF12840">
    <property type="entry name" value="HTH_20"/>
    <property type="match status" value="1"/>
</dbReference>
<dbReference type="AlphaFoldDB" id="A0A7Y7B2J6"/>
<proteinExistence type="predicted"/>
<dbReference type="InterPro" id="IPR001845">
    <property type="entry name" value="HTH_ArsR_DNA-bd_dom"/>
</dbReference>
<reference evidence="5 6" key="1">
    <citation type="submission" date="2020-04" db="EMBL/GenBank/DDBJ databases">
        <title>Draft Genome Sequence of Streptomyces morookaense DSM 40503, an 8-azaguanine-producing strain.</title>
        <authorList>
            <person name="Qi J."/>
            <person name="Gao J.-M."/>
        </authorList>
    </citation>
    <scope>NUCLEOTIDE SEQUENCE [LARGE SCALE GENOMIC DNA]</scope>
    <source>
        <strain evidence="5 6">DSM 40503</strain>
    </source>
</reference>
<evidence type="ECO:0000256" key="3">
    <source>
        <dbReference type="ARBA" id="ARBA00023163"/>
    </source>
</evidence>
<dbReference type="EMBL" id="JABBXF010000016">
    <property type="protein sequence ID" value="NVK77848.1"/>
    <property type="molecule type" value="Genomic_DNA"/>
</dbReference>
<gene>
    <name evidence="5" type="ORF">HG542_09240</name>
</gene>
<keyword evidence="2" id="KW-0238">DNA-binding</keyword>
<evidence type="ECO:0000256" key="1">
    <source>
        <dbReference type="ARBA" id="ARBA00023015"/>
    </source>
</evidence>
<comment type="caution">
    <text evidence="5">The sequence shown here is derived from an EMBL/GenBank/DDBJ whole genome shotgun (WGS) entry which is preliminary data.</text>
</comment>
<dbReference type="Gene3D" id="1.10.10.10">
    <property type="entry name" value="Winged helix-like DNA-binding domain superfamily/Winged helix DNA-binding domain"/>
    <property type="match status" value="1"/>
</dbReference>
<dbReference type="InterPro" id="IPR051011">
    <property type="entry name" value="Metal_resp_trans_reg"/>
</dbReference>
<dbReference type="PANTHER" id="PTHR43132:SF8">
    <property type="entry name" value="HTH-TYPE TRANSCRIPTIONAL REGULATOR KMTR"/>
    <property type="match status" value="1"/>
</dbReference>
<dbReference type="InterPro" id="IPR011991">
    <property type="entry name" value="ArsR-like_HTH"/>
</dbReference>
<keyword evidence="6" id="KW-1185">Reference proteome</keyword>
<keyword evidence="1" id="KW-0805">Transcription regulation</keyword>
<sequence length="328" mass="35499">MALRIHFTSADFPQTRLAQAPDPLWEVLLSLHMLQTHDGPLVFDQWRRRTRARLDGSMRQLLALAPPRGYSPDFLTPAAATGGLEAGIDAVLSTPGTRLRDDLVQLAVSQRRMPPGARLLAEGDPRALRDLGEAIRAYHRVALAPYWSRLRSDIGADLAARTRAATGSDAFFDHLLRTLHPGLHWERPVLTMLGPHVNGDLHLGGRGLLLLPSYFCWRKPTMLRNQDLPPVVVYPVEHTTGRLLQDPAGQGGLAALLGRTRAVLLETIADGSTTTELARSADIAAATASHHLTVLREAGLVVTRRVGGAAHHTLTPLGAELLGSGSAL</sequence>
<accession>A0A7Y7B2J6</accession>
<dbReference type="Proteomes" id="UP000587462">
    <property type="component" value="Unassembled WGS sequence"/>
</dbReference>
<dbReference type="GO" id="GO:0003700">
    <property type="term" value="F:DNA-binding transcription factor activity"/>
    <property type="evidence" value="ECO:0007669"/>
    <property type="project" value="InterPro"/>
</dbReference>
<organism evidence="5 6">
    <name type="scientific">Streptomyces morookaense</name>
    <name type="common">Streptoverticillium morookaense</name>
    <dbReference type="NCBI Taxonomy" id="1970"/>
    <lineage>
        <taxon>Bacteria</taxon>
        <taxon>Bacillati</taxon>
        <taxon>Actinomycetota</taxon>
        <taxon>Actinomycetes</taxon>
        <taxon>Kitasatosporales</taxon>
        <taxon>Streptomycetaceae</taxon>
        <taxon>Streptomyces</taxon>
    </lineage>
</organism>